<reference evidence="1" key="1">
    <citation type="submission" date="2016-10" db="EMBL/GenBank/DDBJ databases">
        <title>Sequence of Gallionella enrichment culture.</title>
        <authorList>
            <person name="Poehlein A."/>
            <person name="Muehling M."/>
            <person name="Daniel R."/>
        </authorList>
    </citation>
    <scope>NUCLEOTIDE SEQUENCE</scope>
</reference>
<dbReference type="HAMAP" id="MF_00652">
    <property type="entry name" value="UPF0246"/>
    <property type="match status" value="1"/>
</dbReference>
<accession>A0A1J5SD26</accession>
<comment type="caution">
    <text evidence="1">The sequence shown here is derived from an EMBL/GenBank/DDBJ whole genome shotgun (WGS) entry which is preliminary data.</text>
</comment>
<sequence length="262" mass="29569">MLIVLSPAKSLDYTSPIPALPVTRPRFIQQSAELIDILRRKSPVELSKLMDISDKLAVLNANRYAAWSLEFTPDNSRPAILAFNGDVYEGLDASHLQPKDLEWAQNHIAMLSGLYGVLRPLDLMQPYRLEMGTRLANPKGKDLYAYWGSDIAQTLREQLKGHEHRVLVNLASDEYFGAVDTKAFGLPVIQPVFQDGENGKFKIISFYAKRARGLMARYAIVHRITDPEHLKAFDLEGYTYAPDASNASRWVFRRAKPVPARV</sequence>
<dbReference type="GO" id="GO:0033194">
    <property type="term" value="P:response to hydroperoxide"/>
    <property type="evidence" value="ECO:0007669"/>
    <property type="project" value="TreeGrafter"/>
</dbReference>
<dbReference type="GO" id="GO:0005829">
    <property type="term" value="C:cytosol"/>
    <property type="evidence" value="ECO:0007669"/>
    <property type="project" value="TreeGrafter"/>
</dbReference>
<proteinExistence type="inferred from homology"/>
<gene>
    <name evidence="1" type="ORF">GALL_183760</name>
</gene>
<dbReference type="AlphaFoldDB" id="A0A1J5SD26"/>
<dbReference type="Pfam" id="PF03883">
    <property type="entry name" value="H2O2_YaaD"/>
    <property type="match status" value="1"/>
</dbReference>
<organism evidence="1">
    <name type="scientific">mine drainage metagenome</name>
    <dbReference type="NCBI Taxonomy" id="410659"/>
    <lineage>
        <taxon>unclassified sequences</taxon>
        <taxon>metagenomes</taxon>
        <taxon>ecological metagenomes</taxon>
    </lineage>
</organism>
<dbReference type="NCBIfam" id="NF002542">
    <property type="entry name" value="PRK02101.1-3"/>
    <property type="match status" value="1"/>
</dbReference>
<dbReference type="InterPro" id="IPR005583">
    <property type="entry name" value="YaaA"/>
</dbReference>
<name>A0A1J5SD26_9ZZZZ</name>
<dbReference type="PANTHER" id="PTHR30283">
    <property type="entry name" value="PEROXIDE STRESS RESPONSE PROTEIN YAAA"/>
    <property type="match status" value="1"/>
</dbReference>
<evidence type="ECO:0000313" key="1">
    <source>
        <dbReference type="EMBL" id="OIQ99627.1"/>
    </source>
</evidence>
<dbReference type="PANTHER" id="PTHR30283:SF4">
    <property type="entry name" value="PEROXIDE STRESS RESISTANCE PROTEIN YAAA"/>
    <property type="match status" value="1"/>
</dbReference>
<dbReference type="EMBL" id="MLJW01000104">
    <property type="protein sequence ID" value="OIQ99627.1"/>
    <property type="molecule type" value="Genomic_DNA"/>
</dbReference>
<protein>
    <submittedName>
        <fullName evidence="1">Uncharacterized protein</fullName>
    </submittedName>
</protein>
<dbReference type="NCBIfam" id="NF002541">
    <property type="entry name" value="PRK02101.1-1"/>
    <property type="match status" value="1"/>
</dbReference>